<protein>
    <submittedName>
        <fullName evidence="1">Uncharacterized protein</fullName>
    </submittedName>
</protein>
<evidence type="ECO:0000313" key="2">
    <source>
        <dbReference type="Proteomes" id="UP000250078"/>
    </source>
</evidence>
<proteinExistence type="predicted"/>
<name>A0ACC8EPA6_9PEZI</name>
<reference evidence="1 2" key="1">
    <citation type="journal article" date="2016" name="Nat. Commun.">
        <title>Ectomycorrhizal ecology is imprinted in the genome of the dominant symbiotic fungus Cenococcum geophilum.</title>
        <authorList>
            <consortium name="DOE Joint Genome Institute"/>
            <person name="Peter M."/>
            <person name="Kohler A."/>
            <person name="Ohm R.A."/>
            <person name="Kuo A."/>
            <person name="Krutzmann J."/>
            <person name="Morin E."/>
            <person name="Arend M."/>
            <person name="Barry K.W."/>
            <person name="Binder M."/>
            <person name="Choi C."/>
            <person name="Clum A."/>
            <person name="Copeland A."/>
            <person name="Grisel N."/>
            <person name="Haridas S."/>
            <person name="Kipfer T."/>
            <person name="LaButti K."/>
            <person name="Lindquist E."/>
            <person name="Lipzen A."/>
            <person name="Maire R."/>
            <person name="Meier B."/>
            <person name="Mihaltcheva S."/>
            <person name="Molinier V."/>
            <person name="Murat C."/>
            <person name="Poggeler S."/>
            <person name="Quandt C.A."/>
            <person name="Sperisen C."/>
            <person name="Tritt A."/>
            <person name="Tisserant E."/>
            <person name="Crous P.W."/>
            <person name="Henrissat B."/>
            <person name="Nehls U."/>
            <person name="Egli S."/>
            <person name="Spatafora J.W."/>
            <person name="Grigoriev I.V."/>
            <person name="Martin F.M."/>
        </authorList>
    </citation>
    <scope>NUCLEOTIDE SEQUENCE [LARGE SCALE GENOMIC DNA]</scope>
    <source>
        <strain evidence="1 2">1.58</strain>
    </source>
</reference>
<sequence>MHVSWIRSRGMAFWGLLLTYFIFLLSQPLTSTSAIFPHVTFTLISHPDLLLLVLIRRPIHLAVLSHSISIALHCPLVDVLNPTYIK</sequence>
<accession>A0ACC8EPA6</accession>
<gene>
    <name evidence="1" type="ORF">K441DRAFT_331980</name>
</gene>
<dbReference type="EMBL" id="KV748252">
    <property type="protein sequence ID" value="OCK87948.1"/>
    <property type="molecule type" value="Genomic_DNA"/>
</dbReference>
<keyword evidence="2" id="KW-1185">Reference proteome</keyword>
<evidence type="ECO:0000313" key="1">
    <source>
        <dbReference type="EMBL" id="OCK87948.1"/>
    </source>
</evidence>
<dbReference type="Proteomes" id="UP000250078">
    <property type="component" value="Unassembled WGS sequence"/>
</dbReference>
<organism evidence="1 2">
    <name type="scientific">Cenococcum geophilum 1.58</name>
    <dbReference type="NCBI Taxonomy" id="794803"/>
    <lineage>
        <taxon>Eukaryota</taxon>
        <taxon>Fungi</taxon>
        <taxon>Dikarya</taxon>
        <taxon>Ascomycota</taxon>
        <taxon>Pezizomycotina</taxon>
        <taxon>Dothideomycetes</taxon>
        <taxon>Pleosporomycetidae</taxon>
        <taxon>Gloniales</taxon>
        <taxon>Gloniaceae</taxon>
        <taxon>Cenococcum</taxon>
    </lineage>
</organism>